<dbReference type="InterPro" id="IPR018727">
    <property type="entry name" value="DUF2267"/>
</dbReference>
<protein>
    <recommendedName>
        <fullName evidence="3">DUF2267 domain-containing protein</fullName>
    </recommendedName>
</protein>
<proteinExistence type="predicted"/>
<keyword evidence="2" id="KW-1185">Reference proteome</keyword>
<dbReference type="KEGG" id="acp:A2cp1_0277"/>
<dbReference type="InterPro" id="IPR038282">
    <property type="entry name" value="DUF2267_sf"/>
</dbReference>
<gene>
    <name evidence="1" type="ordered locus">A2cp1_0277</name>
</gene>
<evidence type="ECO:0000313" key="2">
    <source>
        <dbReference type="Proteomes" id="UP000007089"/>
    </source>
</evidence>
<dbReference type="EMBL" id="CP001359">
    <property type="protein sequence ID" value="ACL63636.1"/>
    <property type="molecule type" value="Genomic_DNA"/>
</dbReference>
<dbReference type="RefSeq" id="WP_012631696.1">
    <property type="nucleotide sequence ID" value="NC_011891.1"/>
</dbReference>
<evidence type="ECO:0008006" key="3">
    <source>
        <dbReference type="Google" id="ProtNLM"/>
    </source>
</evidence>
<dbReference type="HOGENOM" id="CLU_1665780_0_0_7"/>
<dbReference type="Proteomes" id="UP000007089">
    <property type="component" value="Chromosome"/>
</dbReference>
<name>B8J9T3_ANAD2</name>
<reference evidence="1" key="1">
    <citation type="submission" date="2009-01" db="EMBL/GenBank/DDBJ databases">
        <title>Complete sequence of Anaeromyxobacter dehalogenans 2CP-1.</title>
        <authorList>
            <consortium name="US DOE Joint Genome Institute"/>
            <person name="Lucas S."/>
            <person name="Copeland A."/>
            <person name="Lapidus A."/>
            <person name="Glavina del Rio T."/>
            <person name="Dalin E."/>
            <person name="Tice H."/>
            <person name="Bruce D."/>
            <person name="Goodwin L."/>
            <person name="Pitluck S."/>
            <person name="Saunders E."/>
            <person name="Brettin T."/>
            <person name="Detter J.C."/>
            <person name="Han C."/>
            <person name="Larimer F."/>
            <person name="Land M."/>
            <person name="Hauser L."/>
            <person name="Kyrpides N."/>
            <person name="Ovchinnikova G."/>
            <person name="Beliaev A.S."/>
            <person name="Richardson P."/>
        </authorList>
    </citation>
    <scope>NUCLEOTIDE SEQUENCE</scope>
    <source>
        <strain evidence="1">2CP-1</strain>
    </source>
</reference>
<accession>B8J9T3</accession>
<evidence type="ECO:0000313" key="1">
    <source>
        <dbReference type="EMBL" id="ACL63636.1"/>
    </source>
</evidence>
<sequence length="175" mass="18633">MITHTYEVAGGVGARTPGAIGPDELDGRADWVEIPARGEGELMERLEARLGSEARTRKVLLAVLAPVRGALEGPALAAILAHLPHRFARELREAEWNLDAPVREAATGAEYLAEVSRLLQRPPRHAAAYVLAVLAAAHEVMGPAAREVAGQLPPDLADLWRGVREPGSAIAEAEP</sequence>
<dbReference type="Pfam" id="PF10025">
    <property type="entry name" value="DUF2267"/>
    <property type="match status" value="1"/>
</dbReference>
<organism evidence="1 2">
    <name type="scientific">Anaeromyxobacter dehalogenans (strain ATCC BAA-258 / DSM 21875 / 2CP-1)</name>
    <dbReference type="NCBI Taxonomy" id="455488"/>
    <lineage>
        <taxon>Bacteria</taxon>
        <taxon>Pseudomonadati</taxon>
        <taxon>Myxococcota</taxon>
        <taxon>Myxococcia</taxon>
        <taxon>Myxococcales</taxon>
        <taxon>Cystobacterineae</taxon>
        <taxon>Anaeromyxobacteraceae</taxon>
        <taxon>Anaeromyxobacter</taxon>
    </lineage>
</organism>
<dbReference type="AlphaFoldDB" id="B8J9T3"/>
<dbReference type="Gene3D" id="1.10.490.110">
    <property type="entry name" value="Uncharacterized conserved protein DUF2267"/>
    <property type="match status" value="1"/>
</dbReference>